<gene>
    <name evidence="6" type="ORF">ACFOGJ_28830</name>
</gene>
<feature type="domain" description="HTH crp-type" evidence="5">
    <location>
        <begin position="144"/>
        <end position="217"/>
    </location>
</feature>
<evidence type="ECO:0000256" key="2">
    <source>
        <dbReference type="ARBA" id="ARBA00023125"/>
    </source>
</evidence>
<dbReference type="SMART" id="SM00419">
    <property type="entry name" value="HTH_CRP"/>
    <property type="match status" value="1"/>
</dbReference>
<keyword evidence="3" id="KW-0804">Transcription</keyword>
<feature type="domain" description="Cyclic nucleotide-binding" evidence="4">
    <location>
        <begin position="29"/>
        <end position="113"/>
    </location>
</feature>
<dbReference type="InterPro" id="IPR000595">
    <property type="entry name" value="cNMP-bd_dom"/>
</dbReference>
<dbReference type="Pfam" id="PF13545">
    <property type="entry name" value="HTH_Crp_2"/>
    <property type="match status" value="1"/>
</dbReference>
<evidence type="ECO:0000256" key="3">
    <source>
        <dbReference type="ARBA" id="ARBA00023163"/>
    </source>
</evidence>
<dbReference type="InterPro" id="IPR018490">
    <property type="entry name" value="cNMP-bd_dom_sf"/>
</dbReference>
<proteinExistence type="predicted"/>
<keyword evidence="2" id="KW-0238">DNA-binding</keyword>
<dbReference type="InterPro" id="IPR014710">
    <property type="entry name" value="RmlC-like_jellyroll"/>
</dbReference>
<reference evidence="7" key="1">
    <citation type="journal article" date="2019" name="Int. J. Syst. Evol. Microbiol.">
        <title>The Global Catalogue of Microorganisms (GCM) 10K type strain sequencing project: providing services to taxonomists for standard genome sequencing and annotation.</title>
        <authorList>
            <consortium name="The Broad Institute Genomics Platform"/>
            <consortium name="The Broad Institute Genome Sequencing Center for Infectious Disease"/>
            <person name="Wu L."/>
            <person name="Ma J."/>
        </authorList>
    </citation>
    <scope>NUCLEOTIDE SEQUENCE [LARGE SCALE GENOMIC DNA]</scope>
    <source>
        <strain evidence="7">KCTC 42964</strain>
    </source>
</reference>
<dbReference type="Pfam" id="PF00027">
    <property type="entry name" value="cNMP_binding"/>
    <property type="match status" value="1"/>
</dbReference>
<accession>A0ABV7L9C6</accession>
<dbReference type="PROSITE" id="PS51063">
    <property type="entry name" value="HTH_CRP_2"/>
    <property type="match status" value="1"/>
</dbReference>
<dbReference type="PANTHER" id="PTHR24567:SF68">
    <property type="entry name" value="DNA-BINDING TRANSCRIPTIONAL DUAL REGULATOR CRP"/>
    <property type="match status" value="1"/>
</dbReference>
<evidence type="ECO:0000259" key="4">
    <source>
        <dbReference type="PROSITE" id="PS50042"/>
    </source>
</evidence>
<evidence type="ECO:0000256" key="1">
    <source>
        <dbReference type="ARBA" id="ARBA00023015"/>
    </source>
</evidence>
<dbReference type="SUPFAM" id="SSF46785">
    <property type="entry name" value="Winged helix' DNA-binding domain"/>
    <property type="match status" value="1"/>
</dbReference>
<dbReference type="InterPro" id="IPR012318">
    <property type="entry name" value="HTH_CRP"/>
</dbReference>
<dbReference type="InterPro" id="IPR050397">
    <property type="entry name" value="Env_Response_Regulators"/>
</dbReference>
<dbReference type="PANTHER" id="PTHR24567">
    <property type="entry name" value="CRP FAMILY TRANSCRIPTIONAL REGULATORY PROTEIN"/>
    <property type="match status" value="1"/>
</dbReference>
<dbReference type="Proteomes" id="UP001595528">
    <property type="component" value="Unassembled WGS sequence"/>
</dbReference>
<organism evidence="6 7">
    <name type="scientific">Marinibaculum pumilum</name>
    <dbReference type="NCBI Taxonomy" id="1766165"/>
    <lineage>
        <taxon>Bacteria</taxon>
        <taxon>Pseudomonadati</taxon>
        <taxon>Pseudomonadota</taxon>
        <taxon>Alphaproteobacteria</taxon>
        <taxon>Rhodospirillales</taxon>
        <taxon>Rhodospirillaceae</taxon>
        <taxon>Marinibaculum</taxon>
    </lineage>
</organism>
<dbReference type="EMBL" id="JBHRTR010000054">
    <property type="protein sequence ID" value="MFC3231288.1"/>
    <property type="molecule type" value="Genomic_DNA"/>
</dbReference>
<dbReference type="RefSeq" id="WP_379906757.1">
    <property type="nucleotide sequence ID" value="NZ_JBHRTR010000054.1"/>
</dbReference>
<evidence type="ECO:0000313" key="6">
    <source>
        <dbReference type="EMBL" id="MFC3231288.1"/>
    </source>
</evidence>
<dbReference type="Gene3D" id="2.60.120.10">
    <property type="entry name" value="Jelly Rolls"/>
    <property type="match status" value="1"/>
</dbReference>
<dbReference type="CDD" id="cd00038">
    <property type="entry name" value="CAP_ED"/>
    <property type="match status" value="1"/>
</dbReference>
<sequence length="219" mass="23885">MSGGQQATWRMDEALTAAIRAHRSAGRQRRFAAGAALYEQGEISPLFYFVEAGMVQVSILRADGTETILEYMGPDTICGEGAAFDRLPRFSSAVAVEETVATAFDADRLGDLFAADPGFAAALLRATSLKQRVLAVRLEQLVSREPEGRLMELFRRLAVMFGTDHPGGRLLVNRLTHEEIAAMTGTSRVTVTRCLQRLREAGAIDLVGGRFLVRDRPTG</sequence>
<protein>
    <submittedName>
        <fullName evidence="6">Crp/Fnr family transcriptional regulator</fullName>
    </submittedName>
</protein>
<dbReference type="SUPFAM" id="SSF51206">
    <property type="entry name" value="cAMP-binding domain-like"/>
    <property type="match status" value="1"/>
</dbReference>
<evidence type="ECO:0000259" key="5">
    <source>
        <dbReference type="PROSITE" id="PS51063"/>
    </source>
</evidence>
<dbReference type="InterPro" id="IPR036390">
    <property type="entry name" value="WH_DNA-bd_sf"/>
</dbReference>
<keyword evidence="7" id="KW-1185">Reference proteome</keyword>
<evidence type="ECO:0000313" key="7">
    <source>
        <dbReference type="Proteomes" id="UP001595528"/>
    </source>
</evidence>
<dbReference type="SMART" id="SM00100">
    <property type="entry name" value="cNMP"/>
    <property type="match status" value="1"/>
</dbReference>
<name>A0ABV7L9C6_9PROT</name>
<dbReference type="PROSITE" id="PS50042">
    <property type="entry name" value="CNMP_BINDING_3"/>
    <property type="match status" value="1"/>
</dbReference>
<keyword evidence="1" id="KW-0805">Transcription regulation</keyword>
<comment type="caution">
    <text evidence="6">The sequence shown here is derived from an EMBL/GenBank/DDBJ whole genome shotgun (WGS) entry which is preliminary data.</text>
</comment>